<reference evidence="2" key="1">
    <citation type="submission" date="2020-09" db="EMBL/GenBank/DDBJ databases">
        <authorList>
            <person name="Kim M.K."/>
        </authorList>
    </citation>
    <scope>NUCLEOTIDE SEQUENCE</scope>
    <source>
        <strain evidence="2">BT704</strain>
    </source>
</reference>
<feature type="transmembrane region" description="Helical" evidence="1">
    <location>
        <begin position="333"/>
        <end position="358"/>
    </location>
</feature>
<evidence type="ECO:0000256" key="1">
    <source>
        <dbReference type="SAM" id="Phobius"/>
    </source>
</evidence>
<protein>
    <recommendedName>
        <fullName evidence="4">Oligosaccharide repeat unit polymerase</fullName>
    </recommendedName>
</protein>
<feature type="transmembrane region" description="Helical" evidence="1">
    <location>
        <begin position="201"/>
        <end position="219"/>
    </location>
</feature>
<accession>A0A927AXY1</accession>
<feature type="transmembrane region" description="Helical" evidence="1">
    <location>
        <begin position="226"/>
        <end position="249"/>
    </location>
</feature>
<dbReference type="Proteomes" id="UP000653797">
    <property type="component" value="Unassembled WGS sequence"/>
</dbReference>
<keyword evidence="1" id="KW-0472">Membrane</keyword>
<feature type="transmembrane region" description="Helical" evidence="1">
    <location>
        <begin position="43"/>
        <end position="61"/>
    </location>
</feature>
<evidence type="ECO:0000313" key="2">
    <source>
        <dbReference type="EMBL" id="MBD2751865.1"/>
    </source>
</evidence>
<feature type="transmembrane region" description="Helical" evidence="1">
    <location>
        <begin position="177"/>
        <end position="195"/>
    </location>
</feature>
<dbReference type="EMBL" id="JACXAA010000001">
    <property type="protein sequence ID" value="MBD2751865.1"/>
    <property type="molecule type" value="Genomic_DNA"/>
</dbReference>
<proteinExistence type="predicted"/>
<feature type="transmembrane region" description="Helical" evidence="1">
    <location>
        <begin position="13"/>
        <end position="31"/>
    </location>
</feature>
<feature type="transmembrane region" description="Helical" evidence="1">
    <location>
        <begin position="107"/>
        <end position="130"/>
    </location>
</feature>
<evidence type="ECO:0008006" key="4">
    <source>
        <dbReference type="Google" id="ProtNLM"/>
    </source>
</evidence>
<evidence type="ECO:0000313" key="3">
    <source>
        <dbReference type="Proteomes" id="UP000653797"/>
    </source>
</evidence>
<name>A0A927AXY1_9BACT</name>
<feature type="transmembrane region" description="Helical" evidence="1">
    <location>
        <begin position="393"/>
        <end position="412"/>
    </location>
</feature>
<sequence length="436" mass="50418">MQSTTFYYEKYDVTIMLIALMVFVTLIYFCLRSKITSVIDPLLSNVLWCASGLSLLIGYFFEKGVTTDGFVFVLAYVIYIAGLRYFLDNSSRDIKSLNDGIYNKKNVLLFAICCILNLASRYEFITYALTNPSIESWFLYRFKQWEGRSLFQYILELGARPFFIYYLFVLLKAKKNWRYPLILILIFNSILDIIAGGRSSLLGLAAAYGYYIFYFYPIFQKKSIRYINVYGGVFLALAILNSVLVTSFYNTEERIEDSVSRMANRLLAAGDGLEMYLSNNASEHIKLGPSEYSKATFGIFIKRFIDVETQSMGWQLYELEKGRISPISVGPNFILPLQVIMFGRIFVIPYTLLITFFTAFLRGNKFSRKYIKSQPLSFVLGLLTFQIPLDIEFFVLILCACLFIYYLFIYPIRKLTIIIDTETIFRKSKDVSVRGS</sequence>
<organism evidence="2 3">
    <name type="scientific">Spirosoma validum</name>
    <dbReference type="NCBI Taxonomy" id="2771355"/>
    <lineage>
        <taxon>Bacteria</taxon>
        <taxon>Pseudomonadati</taxon>
        <taxon>Bacteroidota</taxon>
        <taxon>Cytophagia</taxon>
        <taxon>Cytophagales</taxon>
        <taxon>Cytophagaceae</taxon>
        <taxon>Spirosoma</taxon>
    </lineage>
</organism>
<keyword evidence="1" id="KW-0812">Transmembrane</keyword>
<dbReference type="RefSeq" id="WP_191037491.1">
    <property type="nucleotide sequence ID" value="NZ_JACXAA010000001.1"/>
</dbReference>
<keyword evidence="1" id="KW-1133">Transmembrane helix</keyword>
<gene>
    <name evidence="2" type="ORF">IC230_03105</name>
</gene>
<dbReference type="AlphaFoldDB" id="A0A927AXY1"/>
<feature type="transmembrane region" description="Helical" evidence="1">
    <location>
        <begin position="67"/>
        <end position="87"/>
    </location>
</feature>
<keyword evidence="3" id="KW-1185">Reference proteome</keyword>
<comment type="caution">
    <text evidence="2">The sequence shown here is derived from an EMBL/GenBank/DDBJ whole genome shotgun (WGS) entry which is preliminary data.</text>
</comment>
<feature type="transmembrane region" description="Helical" evidence="1">
    <location>
        <begin position="150"/>
        <end position="170"/>
    </location>
</feature>